<dbReference type="OrthoDB" id="5068804at2759"/>
<reference evidence="3" key="1">
    <citation type="journal article" date="2021" name="Nat. Commun.">
        <title>Genetic determinants of endophytism in the Arabidopsis root mycobiome.</title>
        <authorList>
            <person name="Mesny F."/>
            <person name="Miyauchi S."/>
            <person name="Thiergart T."/>
            <person name="Pickel B."/>
            <person name="Atanasova L."/>
            <person name="Karlsson M."/>
            <person name="Huettel B."/>
            <person name="Barry K.W."/>
            <person name="Haridas S."/>
            <person name="Chen C."/>
            <person name="Bauer D."/>
            <person name="Andreopoulos W."/>
            <person name="Pangilinan J."/>
            <person name="LaButti K."/>
            <person name="Riley R."/>
            <person name="Lipzen A."/>
            <person name="Clum A."/>
            <person name="Drula E."/>
            <person name="Henrissat B."/>
            <person name="Kohler A."/>
            <person name="Grigoriev I.V."/>
            <person name="Martin F.M."/>
            <person name="Hacquard S."/>
        </authorList>
    </citation>
    <scope>NUCLEOTIDE SEQUENCE</scope>
    <source>
        <strain evidence="3">MPI-CAGE-AT-0147</strain>
    </source>
</reference>
<gene>
    <name evidence="3" type="ORF">EDB81DRAFT_836346</name>
</gene>
<accession>A0A9P9JNL8</accession>
<organism evidence="3 4">
    <name type="scientific">Dactylonectria macrodidyma</name>
    <dbReference type="NCBI Taxonomy" id="307937"/>
    <lineage>
        <taxon>Eukaryota</taxon>
        <taxon>Fungi</taxon>
        <taxon>Dikarya</taxon>
        <taxon>Ascomycota</taxon>
        <taxon>Pezizomycotina</taxon>
        <taxon>Sordariomycetes</taxon>
        <taxon>Hypocreomycetidae</taxon>
        <taxon>Hypocreales</taxon>
        <taxon>Nectriaceae</taxon>
        <taxon>Dactylonectria</taxon>
    </lineage>
</organism>
<protein>
    <recommendedName>
        <fullName evidence="2">Azaphilone pigments biosynthesis cluster protein L N-terminal domain-containing protein</fullName>
    </recommendedName>
</protein>
<keyword evidence="4" id="KW-1185">Reference proteome</keyword>
<evidence type="ECO:0000313" key="3">
    <source>
        <dbReference type="EMBL" id="KAH7176249.1"/>
    </source>
</evidence>
<feature type="domain" description="Azaphilone pigments biosynthesis cluster protein L N-terminal" evidence="2">
    <location>
        <begin position="1"/>
        <end position="209"/>
    </location>
</feature>
<evidence type="ECO:0000313" key="4">
    <source>
        <dbReference type="Proteomes" id="UP000738349"/>
    </source>
</evidence>
<evidence type="ECO:0000256" key="1">
    <source>
        <dbReference type="SAM" id="MobiDB-lite"/>
    </source>
</evidence>
<evidence type="ECO:0000259" key="2">
    <source>
        <dbReference type="Pfam" id="PF17111"/>
    </source>
</evidence>
<dbReference type="Proteomes" id="UP000738349">
    <property type="component" value="Unassembled WGS sequence"/>
</dbReference>
<sequence>MDPVSVTTSVLAVGGFALTASTTLHNIIRSYQSQNKDARALKAEVNDLTVVLGLLLETIANNPTLDFKGLELPLQRCGTVCEDYAKVIARCTKHSDGSRPSARDWITQKYLQGDINDFRTMLTTYKSTINIALANANLCVAAISPEVLENYKDMISDTTSDLDTHLRDVQEKIARLQSGDVTAVDDIAVECHAMLEEKKSTQRGLDMCARLSAQIAQFESASTEHARFSDRPSAHKHVKSGLGEARGSVQSLISRLQTHEALIDKQLEAVSSKEVGSETVATQLARLQQTKESIGRCIEIVSEANDTADERSNVFEDITLADNSYAFTVSTVNDLVTARGVNLKGRSRYLGGQVTDETVQQSIAALTKLDAENLRSLQQNPQDRDQGLSNTDARKPSKAQSDTKQFNDRFGPGTSLSLRRTS</sequence>
<feature type="compositionally biased region" description="Polar residues" evidence="1">
    <location>
        <begin position="378"/>
        <end position="391"/>
    </location>
</feature>
<comment type="caution">
    <text evidence="3">The sequence shown here is derived from an EMBL/GenBank/DDBJ whole genome shotgun (WGS) entry which is preliminary data.</text>
</comment>
<dbReference type="InterPro" id="IPR031348">
    <property type="entry name" value="PigL_N"/>
</dbReference>
<name>A0A9P9JNL8_9HYPO</name>
<dbReference type="AlphaFoldDB" id="A0A9P9JNL8"/>
<feature type="region of interest" description="Disordered" evidence="1">
    <location>
        <begin position="378"/>
        <end position="422"/>
    </location>
</feature>
<dbReference type="EMBL" id="JAGMUV010000001">
    <property type="protein sequence ID" value="KAH7176249.1"/>
    <property type="molecule type" value="Genomic_DNA"/>
</dbReference>
<proteinExistence type="predicted"/>
<dbReference type="Pfam" id="PF17111">
    <property type="entry name" value="PigL_N"/>
    <property type="match status" value="1"/>
</dbReference>